<dbReference type="Gene3D" id="3.20.20.140">
    <property type="entry name" value="Metal-dependent hydrolases"/>
    <property type="match status" value="1"/>
</dbReference>
<dbReference type="Pfam" id="PF04909">
    <property type="entry name" value="Amidohydro_2"/>
    <property type="match status" value="1"/>
</dbReference>
<sequence length="354" mass="39652">MISALRPIDCDMHPVVPNIRALVPYLPANWAASVDDRGIEGFDSISYPPNAPLSARPDWRPGGKGLPVSLDDYRRHVLDRLDVQWAIGNCLYGAHLAFSEDLGVALASAVNDWMVDTWLDPEPRMRASIVVAPQNPQRAAEEIDRCAPDRRFVQVLLPAMVEAPLGQRRYWPIYEAAQKHGLPVGIHAGSSYRHAVTPVGWPTYFVEDYASQALAFQGQLGSLISEGVFNKFPALTVVLLESGVTWLTPFLWRLTKFWRGTRSEVPWVTKPPIDIAREHIRLSAQPFDAPDDAATVARILEHLPGKDMLLFASDYPHHQFDGDAVLPQGLDQETIRRMAQDNPRATYRRLEEAL</sequence>
<dbReference type="InterPro" id="IPR006680">
    <property type="entry name" value="Amidohydro-rel"/>
</dbReference>
<protein>
    <submittedName>
        <fullName evidence="3">Amidohydrolase</fullName>
    </submittedName>
</protein>
<dbReference type="RefSeq" id="WP_191773681.1">
    <property type="nucleotide sequence ID" value="NZ_JACYFU010000001.1"/>
</dbReference>
<organism evidence="3 4">
    <name type="scientific">Devosia oryzisoli</name>
    <dbReference type="NCBI Taxonomy" id="2774138"/>
    <lineage>
        <taxon>Bacteria</taxon>
        <taxon>Pseudomonadati</taxon>
        <taxon>Pseudomonadota</taxon>
        <taxon>Alphaproteobacteria</taxon>
        <taxon>Hyphomicrobiales</taxon>
        <taxon>Devosiaceae</taxon>
        <taxon>Devosia</taxon>
    </lineage>
</organism>
<evidence type="ECO:0000313" key="3">
    <source>
        <dbReference type="EMBL" id="MBD8065136.1"/>
    </source>
</evidence>
<dbReference type="GO" id="GO:0019748">
    <property type="term" value="P:secondary metabolic process"/>
    <property type="evidence" value="ECO:0007669"/>
    <property type="project" value="TreeGrafter"/>
</dbReference>
<dbReference type="Proteomes" id="UP000654108">
    <property type="component" value="Unassembled WGS sequence"/>
</dbReference>
<evidence type="ECO:0000313" key="4">
    <source>
        <dbReference type="Proteomes" id="UP000654108"/>
    </source>
</evidence>
<dbReference type="InterPro" id="IPR032465">
    <property type="entry name" value="ACMSD"/>
</dbReference>
<dbReference type="InterPro" id="IPR032466">
    <property type="entry name" value="Metal_Hydrolase"/>
</dbReference>
<keyword evidence="1" id="KW-0456">Lyase</keyword>
<dbReference type="EMBL" id="JACYFU010000001">
    <property type="protein sequence ID" value="MBD8065136.1"/>
    <property type="molecule type" value="Genomic_DNA"/>
</dbReference>
<evidence type="ECO:0000259" key="2">
    <source>
        <dbReference type="Pfam" id="PF04909"/>
    </source>
</evidence>
<dbReference type="SUPFAM" id="SSF51556">
    <property type="entry name" value="Metallo-dependent hydrolases"/>
    <property type="match status" value="1"/>
</dbReference>
<proteinExistence type="predicted"/>
<gene>
    <name evidence="3" type="ORF">IC608_06590</name>
</gene>
<dbReference type="GO" id="GO:0016831">
    <property type="term" value="F:carboxy-lyase activity"/>
    <property type="evidence" value="ECO:0007669"/>
    <property type="project" value="InterPro"/>
</dbReference>
<dbReference type="AlphaFoldDB" id="A0A927FW60"/>
<dbReference type="GO" id="GO:0016787">
    <property type="term" value="F:hydrolase activity"/>
    <property type="evidence" value="ECO:0007669"/>
    <property type="project" value="InterPro"/>
</dbReference>
<dbReference type="PANTHER" id="PTHR21240">
    <property type="entry name" value="2-AMINO-3-CARBOXYLMUCONATE-6-SEMIALDEHYDE DECARBOXYLASE"/>
    <property type="match status" value="1"/>
</dbReference>
<accession>A0A927FW60</accession>
<feature type="domain" description="Amidohydrolase-related" evidence="2">
    <location>
        <begin position="8"/>
        <end position="349"/>
    </location>
</feature>
<keyword evidence="4" id="KW-1185">Reference proteome</keyword>
<reference evidence="3" key="1">
    <citation type="submission" date="2020-09" db="EMBL/GenBank/DDBJ databases">
        <title>Genome seq and assembly of Devosia sp.</title>
        <authorList>
            <person name="Chhetri G."/>
        </authorList>
    </citation>
    <scope>NUCLEOTIDE SEQUENCE</scope>
    <source>
        <strain evidence="3">PTR5</strain>
    </source>
</reference>
<dbReference type="GO" id="GO:0005737">
    <property type="term" value="C:cytoplasm"/>
    <property type="evidence" value="ECO:0007669"/>
    <property type="project" value="TreeGrafter"/>
</dbReference>
<name>A0A927FW60_9HYPH</name>
<comment type="caution">
    <text evidence="3">The sequence shown here is derived from an EMBL/GenBank/DDBJ whole genome shotgun (WGS) entry which is preliminary data.</text>
</comment>
<dbReference type="PANTHER" id="PTHR21240:SF28">
    <property type="entry name" value="ISO-OROTATE DECARBOXYLASE (EUROFUNG)"/>
    <property type="match status" value="1"/>
</dbReference>
<evidence type="ECO:0000256" key="1">
    <source>
        <dbReference type="ARBA" id="ARBA00023239"/>
    </source>
</evidence>